<protein>
    <submittedName>
        <fullName evidence="1">Uncharacterized protein</fullName>
    </submittedName>
</protein>
<dbReference type="Proteomes" id="UP000494222">
    <property type="component" value="Unassembled WGS sequence"/>
</dbReference>
<sequence length="348" mass="35214">MPFAAAVGAVGSVVGGLVSGGSSPSVSGGGPSYYTPTGLGTADTTWQNLMTGLNDAYNGNSGPLTSLGRESLNRGLFANDVYGWGYQHAGEAAGNQYTNLGLLLNGQGVQNFGTQQQLLNAGQNVYNLGLDPQNALYDRTLNQLTQQTGATNSMYGLGSSAAGAGVQNQALSNFNIDWQNNQLSRALQGLQGYTGAANTAGRFGELGTSQVSSAPGYTLLGGSTPYTVGQSIAATPGSLGSTYGSLLNSNIYGPAEGIMGQIIPYMNYGAGAQAVPFQSQAQGAGAAGSLVSRGIQGLFGNQPSYAGDFSMSSPFSSSGFYDPTLFGPSGYGGGYSYGGGNSYGFTMG</sequence>
<dbReference type="AlphaFoldDB" id="A0A6P2LCV8"/>
<proteinExistence type="predicted"/>
<dbReference type="EMBL" id="CABVPL010000019">
    <property type="protein sequence ID" value="VWB64987.1"/>
    <property type="molecule type" value="Genomic_DNA"/>
</dbReference>
<evidence type="ECO:0000313" key="2">
    <source>
        <dbReference type="Proteomes" id="UP000494222"/>
    </source>
</evidence>
<reference evidence="1 2" key="1">
    <citation type="submission" date="2019-09" db="EMBL/GenBank/DDBJ databases">
        <authorList>
            <person name="Depoorter E."/>
        </authorList>
    </citation>
    <scope>NUCLEOTIDE SEQUENCE [LARGE SCALE GENOMIC DNA]</scope>
    <source>
        <strain evidence="1">LMG 24064</strain>
    </source>
</reference>
<gene>
    <name evidence="1" type="ORF">BLA24064_03018</name>
</gene>
<name>A0A6P2LCV8_9BURK</name>
<evidence type="ECO:0000313" key="1">
    <source>
        <dbReference type="EMBL" id="VWB64987.1"/>
    </source>
</evidence>
<organism evidence="1 2">
    <name type="scientific">Burkholderia latens</name>
    <dbReference type="NCBI Taxonomy" id="488446"/>
    <lineage>
        <taxon>Bacteria</taxon>
        <taxon>Pseudomonadati</taxon>
        <taxon>Pseudomonadota</taxon>
        <taxon>Betaproteobacteria</taxon>
        <taxon>Burkholderiales</taxon>
        <taxon>Burkholderiaceae</taxon>
        <taxon>Burkholderia</taxon>
        <taxon>Burkholderia cepacia complex</taxon>
    </lineage>
</organism>
<accession>A0A6P2LCV8</accession>